<evidence type="ECO:0000313" key="6">
    <source>
        <dbReference type="EMBL" id="OAJ68752.1"/>
    </source>
</evidence>
<reference evidence="6 7" key="1">
    <citation type="submission" date="2016-03" db="EMBL/GenBank/DDBJ databases">
        <title>Draft genome sequence of Gluconobacter cerinus strain CECT 9110.</title>
        <authorList>
            <person name="Sainz F."/>
            <person name="Mas A."/>
            <person name="Torija M.J."/>
        </authorList>
    </citation>
    <scope>NUCLEOTIDE SEQUENCE [LARGE SCALE GENOMIC DNA]</scope>
    <source>
        <strain evidence="6 7">CECT 9110</strain>
    </source>
</reference>
<dbReference type="Proteomes" id="UP000077786">
    <property type="component" value="Unassembled WGS sequence"/>
</dbReference>
<dbReference type="PANTHER" id="PTHR43461:SF1">
    <property type="entry name" value="TRANSMEMBRANE PROTEIN 256"/>
    <property type="match status" value="1"/>
</dbReference>
<evidence type="ECO:0000256" key="3">
    <source>
        <dbReference type="ARBA" id="ARBA00022692"/>
    </source>
</evidence>
<evidence type="ECO:0000256" key="1">
    <source>
        <dbReference type="ARBA" id="ARBA00004141"/>
    </source>
</evidence>
<protein>
    <submittedName>
        <fullName evidence="6">Uncharacterized protein</fullName>
    </submittedName>
</protein>
<evidence type="ECO:0000313" key="7">
    <source>
        <dbReference type="Proteomes" id="UP000077786"/>
    </source>
</evidence>
<evidence type="ECO:0000256" key="4">
    <source>
        <dbReference type="ARBA" id="ARBA00022989"/>
    </source>
</evidence>
<dbReference type="PATRIC" id="fig|38307.3.peg.330"/>
<evidence type="ECO:0000256" key="2">
    <source>
        <dbReference type="ARBA" id="ARBA00009694"/>
    </source>
</evidence>
<dbReference type="RefSeq" id="WP_046901347.1">
    <property type="nucleotide sequence ID" value="NZ_JAERLC010000013.1"/>
</dbReference>
<dbReference type="OrthoDB" id="7284236at2"/>
<proteinExistence type="inferred from homology"/>
<comment type="similarity">
    <text evidence="2">Belongs to the UPF0382 family.</text>
</comment>
<gene>
    <name evidence="6" type="ORF">A0123_00312</name>
</gene>
<dbReference type="PANTHER" id="PTHR43461">
    <property type="entry name" value="TRANSMEMBRANE PROTEIN 256"/>
    <property type="match status" value="1"/>
</dbReference>
<dbReference type="GO" id="GO:0005886">
    <property type="term" value="C:plasma membrane"/>
    <property type="evidence" value="ECO:0007669"/>
    <property type="project" value="TreeGrafter"/>
</dbReference>
<dbReference type="AlphaFoldDB" id="A0A1B6VNG0"/>
<dbReference type="InterPro" id="IPR006696">
    <property type="entry name" value="DUF423"/>
</dbReference>
<dbReference type="Pfam" id="PF04241">
    <property type="entry name" value="DUF423"/>
    <property type="match status" value="1"/>
</dbReference>
<comment type="subcellular location">
    <subcellularLocation>
        <location evidence="1">Membrane</location>
        <topology evidence="1">Multi-pass membrane protein</topology>
    </subcellularLocation>
</comment>
<accession>A0A1B6VNG0</accession>
<keyword evidence="3" id="KW-0812">Transmembrane</keyword>
<comment type="caution">
    <text evidence="6">The sequence shown here is derived from an EMBL/GenBank/DDBJ whole genome shotgun (WGS) entry which is preliminary data.</text>
</comment>
<keyword evidence="5" id="KW-0472">Membrane</keyword>
<evidence type="ECO:0000256" key="5">
    <source>
        <dbReference type="ARBA" id="ARBA00023136"/>
    </source>
</evidence>
<dbReference type="EMBL" id="LUTU01000004">
    <property type="protein sequence ID" value="OAJ68752.1"/>
    <property type="molecule type" value="Genomic_DNA"/>
</dbReference>
<keyword evidence="4" id="KW-1133">Transmembrane helix</keyword>
<sequence length="142" mass="14900">MSANSSTHDFSGAFRFCFIAGAVEGASGVVLGALASHLPDHMFAIPNGRAVLHSGVDILMWHAIALCALSLGARFLTLRLARLACLTMLAGTLLFCVSVTLFALFDLKIGTLSVARIAPYGGTLLILAWLLAAVSGLRRRSA</sequence>
<organism evidence="6 7">
    <name type="scientific">Gluconobacter cerinus</name>
    <dbReference type="NCBI Taxonomy" id="38307"/>
    <lineage>
        <taxon>Bacteria</taxon>
        <taxon>Pseudomonadati</taxon>
        <taxon>Pseudomonadota</taxon>
        <taxon>Alphaproteobacteria</taxon>
        <taxon>Acetobacterales</taxon>
        <taxon>Acetobacteraceae</taxon>
        <taxon>Gluconobacter</taxon>
    </lineage>
</organism>
<name>A0A1B6VNG0_9PROT</name>